<dbReference type="InterPro" id="IPR026816">
    <property type="entry name" value="Flavodoxin_dom"/>
</dbReference>
<dbReference type="Proteomes" id="UP000604481">
    <property type="component" value="Unassembled WGS sequence"/>
</dbReference>
<dbReference type="SUPFAM" id="SSF52218">
    <property type="entry name" value="Flavoproteins"/>
    <property type="match status" value="1"/>
</dbReference>
<dbReference type="EMBL" id="JADFUA010000003">
    <property type="protein sequence ID" value="MBE9609126.1"/>
    <property type="molecule type" value="Genomic_DNA"/>
</dbReference>
<gene>
    <name evidence="2" type="ORF">INR99_07180</name>
</gene>
<name>A0A8J7FQY1_9NEIS</name>
<organism evidence="2 3">
    <name type="scientific">Chitinilyticum piscinae</name>
    <dbReference type="NCBI Taxonomy" id="2866724"/>
    <lineage>
        <taxon>Bacteria</taxon>
        <taxon>Pseudomonadati</taxon>
        <taxon>Pseudomonadota</taxon>
        <taxon>Betaproteobacteria</taxon>
        <taxon>Neisseriales</taxon>
        <taxon>Chitinibacteraceae</taxon>
        <taxon>Chitinilyticum</taxon>
    </lineage>
</organism>
<dbReference type="InterPro" id="IPR029039">
    <property type="entry name" value="Flavoprotein-like_sf"/>
</dbReference>
<dbReference type="RefSeq" id="WP_194115644.1">
    <property type="nucleotide sequence ID" value="NZ_JADFUA010000003.1"/>
</dbReference>
<evidence type="ECO:0000313" key="3">
    <source>
        <dbReference type="Proteomes" id="UP000604481"/>
    </source>
</evidence>
<evidence type="ECO:0000259" key="1">
    <source>
        <dbReference type="Pfam" id="PF12724"/>
    </source>
</evidence>
<dbReference type="GO" id="GO:0006783">
    <property type="term" value="P:heme biosynthetic process"/>
    <property type="evidence" value="ECO:0007669"/>
    <property type="project" value="TreeGrafter"/>
</dbReference>
<keyword evidence="3" id="KW-1185">Reference proteome</keyword>
<dbReference type="Pfam" id="PF12724">
    <property type="entry name" value="Flavodoxin_5"/>
    <property type="match status" value="1"/>
</dbReference>
<dbReference type="AlphaFoldDB" id="A0A8J7FQY1"/>
<evidence type="ECO:0000313" key="2">
    <source>
        <dbReference type="EMBL" id="MBE9609126.1"/>
    </source>
</evidence>
<dbReference type="GO" id="GO:0010181">
    <property type="term" value="F:FMN binding"/>
    <property type="evidence" value="ECO:0007669"/>
    <property type="project" value="TreeGrafter"/>
</dbReference>
<dbReference type="PANTHER" id="PTHR38030">
    <property type="entry name" value="PROTOPORPHYRINOGEN IX DEHYDROGENASE [MENAQUINONE]"/>
    <property type="match status" value="1"/>
</dbReference>
<dbReference type="PANTHER" id="PTHR38030:SF2">
    <property type="entry name" value="PROTOPORPHYRINOGEN IX DEHYDROGENASE [QUINONE]"/>
    <property type="match status" value="1"/>
</dbReference>
<reference evidence="2 3" key="1">
    <citation type="submission" date="2020-10" db="EMBL/GenBank/DDBJ databases">
        <title>The genome sequence of Chitinilyticum litopenaei 4Y14.</title>
        <authorList>
            <person name="Liu Y."/>
        </authorList>
    </citation>
    <scope>NUCLEOTIDE SEQUENCE [LARGE SCALE GENOMIC DNA]</scope>
    <source>
        <strain evidence="2 3">4Y14</strain>
    </source>
</reference>
<protein>
    <recommendedName>
        <fullName evidence="1">Flavodoxin domain-containing protein</fullName>
    </recommendedName>
</protein>
<dbReference type="GO" id="GO:0070819">
    <property type="term" value="F:menaquinone-dependent protoporphyrinogen oxidase activity"/>
    <property type="evidence" value="ECO:0007669"/>
    <property type="project" value="TreeGrafter"/>
</dbReference>
<feature type="domain" description="Flavodoxin" evidence="1">
    <location>
        <begin position="7"/>
        <end position="153"/>
    </location>
</feature>
<dbReference type="Gene3D" id="3.40.50.360">
    <property type="match status" value="1"/>
</dbReference>
<dbReference type="InterPro" id="IPR052200">
    <property type="entry name" value="Protoporphyrinogen_IX_DH"/>
</dbReference>
<comment type="caution">
    <text evidence="2">The sequence shown here is derived from an EMBL/GenBank/DDBJ whole genome shotgun (WGS) entry which is preliminary data.</text>
</comment>
<proteinExistence type="predicted"/>
<sequence length="179" mass="19863">MNAPTVLVLCASRLGHARRVAEQILAAGGGCAAEWQDLLAGPPQPTRPLAEYERILVVASVRYGRFPLSLQRFVLLHHAELTAANAALVGVCLVARKPGKQDAAGNAYLRHLLQRTGWQPRHCIAVAGELRMPAYALWQRYMLQLIMRLTGSPVSRDTVHDYTDWPALSRWASAYWQQA</sequence>
<accession>A0A8J7FQY1</accession>